<organism evidence="2 3">
    <name type="scientific">Prorocentrum cordatum</name>
    <dbReference type="NCBI Taxonomy" id="2364126"/>
    <lineage>
        <taxon>Eukaryota</taxon>
        <taxon>Sar</taxon>
        <taxon>Alveolata</taxon>
        <taxon>Dinophyceae</taxon>
        <taxon>Prorocentrales</taxon>
        <taxon>Prorocentraceae</taxon>
        <taxon>Prorocentrum</taxon>
    </lineage>
</organism>
<name>A0ABN9V5E9_9DINO</name>
<feature type="region of interest" description="Disordered" evidence="1">
    <location>
        <begin position="126"/>
        <end position="195"/>
    </location>
</feature>
<dbReference type="Proteomes" id="UP001189429">
    <property type="component" value="Unassembled WGS sequence"/>
</dbReference>
<evidence type="ECO:0000256" key="1">
    <source>
        <dbReference type="SAM" id="MobiDB-lite"/>
    </source>
</evidence>
<feature type="compositionally biased region" description="Low complexity" evidence="1">
    <location>
        <begin position="140"/>
        <end position="153"/>
    </location>
</feature>
<sequence>MEEAAGQSPESARPGRRRSLWELAEVRQRARESCEYQLWQSCGRQVPSTRRTMGCPSAFGRSQVVPQSRLFPWRCEVTWPEVRVARPSRGTALRGRQRLWRLATLPQGPSGELQPQRVAVLHGVSVPGLEPPTTAPPSPSTEVSSPRSPRESAQSQQPTPRSRRAPLGAPRLTWEEQERRRRRQGQAPDHNALSLRYPAQPAYSFASKTNRGVRLFRDLRGSLPLEGWPRQRADVAKQSL</sequence>
<accession>A0ABN9V5E9</accession>
<reference evidence="2" key="1">
    <citation type="submission" date="2023-10" db="EMBL/GenBank/DDBJ databases">
        <authorList>
            <person name="Chen Y."/>
            <person name="Shah S."/>
            <person name="Dougan E. K."/>
            <person name="Thang M."/>
            <person name="Chan C."/>
        </authorList>
    </citation>
    <scope>NUCLEOTIDE SEQUENCE [LARGE SCALE GENOMIC DNA]</scope>
</reference>
<proteinExistence type="predicted"/>
<comment type="caution">
    <text evidence="2">The sequence shown here is derived from an EMBL/GenBank/DDBJ whole genome shotgun (WGS) entry which is preliminary data.</text>
</comment>
<evidence type="ECO:0000313" key="3">
    <source>
        <dbReference type="Proteomes" id="UP001189429"/>
    </source>
</evidence>
<keyword evidence="3" id="KW-1185">Reference proteome</keyword>
<dbReference type="EMBL" id="CAUYUJ010016713">
    <property type="protein sequence ID" value="CAK0868072.1"/>
    <property type="molecule type" value="Genomic_DNA"/>
</dbReference>
<gene>
    <name evidence="2" type="ORF">PCOR1329_LOCUS54848</name>
</gene>
<protein>
    <submittedName>
        <fullName evidence="2">Uncharacterized protein</fullName>
    </submittedName>
</protein>
<evidence type="ECO:0000313" key="2">
    <source>
        <dbReference type="EMBL" id="CAK0868072.1"/>
    </source>
</evidence>
<feature type="compositionally biased region" description="Pro residues" evidence="1">
    <location>
        <begin position="129"/>
        <end position="139"/>
    </location>
</feature>